<gene>
    <name evidence="3" type="ORF">HG542_06035</name>
</gene>
<dbReference type="Pfam" id="PF07287">
    <property type="entry name" value="AtuA"/>
    <property type="match status" value="1"/>
</dbReference>
<comment type="caution">
    <text evidence="3">The sequence shown here is derived from an EMBL/GenBank/DDBJ whole genome shotgun (WGS) entry which is preliminary data.</text>
</comment>
<dbReference type="EMBL" id="JABBXF010000010">
    <property type="protein sequence ID" value="NVK77217.1"/>
    <property type="molecule type" value="Genomic_DNA"/>
</dbReference>
<dbReference type="PANTHER" id="PTHR47585:SF1">
    <property type="entry name" value="DUF1446 DOMAIN-CONTAINING PROTEIN"/>
    <property type="match status" value="1"/>
</dbReference>
<dbReference type="AlphaFoldDB" id="A0A7Y7B1I4"/>
<feature type="domain" description="AtuA-like ferredoxin-fold" evidence="2">
    <location>
        <begin position="470"/>
        <end position="564"/>
    </location>
</feature>
<evidence type="ECO:0000313" key="3">
    <source>
        <dbReference type="EMBL" id="NVK77217.1"/>
    </source>
</evidence>
<organism evidence="3 4">
    <name type="scientific">Streptomyces morookaense</name>
    <name type="common">Streptoverticillium morookaense</name>
    <dbReference type="NCBI Taxonomy" id="1970"/>
    <lineage>
        <taxon>Bacteria</taxon>
        <taxon>Bacillati</taxon>
        <taxon>Actinomycetota</taxon>
        <taxon>Actinomycetes</taxon>
        <taxon>Kitasatosporales</taxon>
        <taxon>Streptomycetaceae</taxon>
        <taxon>Streptomyces</taxon>
    </lineage>
</organism>
<sequence length="575" mass="60672">MSASTPTRLFPPPPPLRIGNASGFYGDRFSALREMLTGGPLDVVTGDYLAELTMLILGRDRLKDSGAGYARTFLRQLEEGLGLAVERGVKVVTNAGGLNPAGLAERIGDLAERLGVPVRVAHVTGDDLSAERERWGKGVITANAYLGGAGIAECLRAGADVVVTGRVTDAALVSGPAAAHFGWCAEDLDPLAGAVVAGHILECGAQATGGNYAFFREHDVRRPGFPLAEIHADGSAVITKHPGTGGAVTVGTVTAQLLYETAGACYPGPDVTARLDTVRLAQAGPDRVRVSGVRGEPPPPTLKVGLTRAGGWRNEVVFVLTGLDIEAKAQLVQEQVEEAFGDRRPAEVRWTLARTDHPDAPVQEEASALLRLVVRDRDPDAVGRAVGAAAVEPALASYPGFHLTAPPGKGAVYGVFEAAYTDAESVRHVAVLPDGARVPVLPPPVREFRALPVQDALPEPLPPGPTRRAPLGLVAGARSGDKGGSANVGVWARDETAWRWLAHELTVERFRQLLPETAALPVERHVLPNLRSLNFVVDGLLGEGVAAQARFDPQAKAVGEWLRARHLDIPEEVLP</sequence>
<name>A0A7Y7B1I4_STRMO</name>
<dbReference type="InterPro" id="IPR056362">
    <property type="entry name" value="AtuA-like_ferredoxin_dom"/>
</dbReference>
<protein>
    <submittedName>
        <fullName evidence="3">DUF1446 domain-containing protein</fullName>
    </submittedName>
</protein>
<evidence type="ECO:0000259" key="2">
    <source>
        <dbReference type="Pfam" id="PF23544"/>
    </source>
</evidence>
<dbReference type="RefSeq" id="WP_171079005.1">
    <property type="nucleotide sequence ID" value="NZ_BNBU01000002.1"/>
</dbReference>
<proteinExistence type="predicted"/>
<feature type="domain" description="Acyclic terpene utilisation N-terminal" evidence="1">
    <location>
        <begin position="16"/>
        <end position="430"/>
    </location>
</feature>
<accession>A0A7Y7B1I4</accession>
<keyword evidence="4" id="KW-1185">Reference proteome</keyword>
<dbReference type="Pfam" id="PF23544">
    <property type="entry name" value="AtuA_ferredoxin"/>
    <property type="match status" value="1"/>
</dbReference>
<evidence type="ECO:0000259" key="1">
    <source>
        <dbReference type="Pfam" id="PF07287"/>
    </source>
</evidence>
<dbReference type="PANTHER" id="PTHR47585">
    <property type="match status" value="1"/>
</dbReference>
<evidence type="ECO:0000313" key="4">
    <source>
        <dbReference type="Proteomes" id="UP000587462"/>
    </source>
</evidence>
<dbReference type="Proteomes" id="UP000587462">
    <property type="component" value="Unassembled WGS sequence"/>
</dbReference>
<reference evidence="3 4" key="1">
    <citation type="submission" date="2020-04" db="EMBL/GenBank/DDBJ databases">
        <title>Draft Genome Sequence of Streptomyces morookaense DSM 40503, an 8-azaguanine-producing strain.</title>
        <authorList>
            <person name="Qi J."/>
            <person name="Gao J.-M."/>
        </authorList>
    </citation>
    <scope>NUCLEOTIDE SEQUENCE [LARGE SCALE GENOMIC DNA]</scope>
    <source>
        <strain evidence="3 4">DSM 40503</strain>
    </source>
</reference>
<dbReference type="InterPro" id="IPR010839">
    <property type="entry name" value="AtuA_N"/>
</dbReference>